<dbReference type="AlphaFoldDB" id="A0A7X5EZV4"/>
<dbReference type="EMBL" id="JAABLQ010000001">
    <property type="protein sequence ID" value="NBN77143.1"/>
    <property type="molecule type" value="Genomic_DNA"/>
</dbReference>
<gene>
    <name evidence="1" type="ORF">GWI72_02550</name>
</gene>
<organism evidence="1 2">
    <name type="scientific">Pannonibacter tanglangensis</name>
    <dbReference type="NCBI Taxonomy" id="2750084"/>
    <lineage>
        <taxon>Bacteria</taxon>
        <taxon>Pseudomonadati</taxon>
        <taxon>Pseudomonadota</taxon>
        <taxon>Alphaproteobacteria</taxon>
        <taxon>Hyphomicrobiales</taxon>
        <taxon>Stappiaceae</taxon>
        <taxon>Pannonibacter</taxon>
    </lineage>
</organism>
<dbReference type="Gene3D" id="3.40.50.10610">
    <property type="entry name" value="ABC-type transport auxiliary lipoprotein component"/>
    <property type="match status" value="1"/>
</dbReference>
<dbReference type="SUPFAM" id="SSF159594">
    <property type="entry name" value="XCC0632-like"/>
    <property type="match status" value="1"/>
</dbReference>
<dbReference type="Proteomes" id="UP000586722">
    <property type="component" value="Unassembled WGS sequence"/>
</dbReference>
<protein>
    <submittedName>
        <fullName evidence="1">ABC transporter</fullName>
    </submittedName>
</protein>
<evidence type="ECO:0000313" key="2">
    <source>
        <dbReference type="Proteomes" id="UP000586722"/>
    </source>
</evidence>
<accession>A0A7X5EZV4</accession>
<dbReference type="PROSITE" id="PS51257">
    <property type="entry name" value="PROKAR_LIPOPROTEIN"/>
    <property type="match status" value="1"/>
</dbReference>
<dbReference type="InterPro" id="IPR005586">
    <property type="entry name" value="ABC_trans_aux"/>
</dbReference>
<evidence type="ECO:0000313" key="1">
    <source>
        <dbReference type="EMBL" id="NBN77143.1"/>
    </source>
</evidence>
<name>A0A7X5EZV4_9HYPH</name>
<reference evidence="2" key="1">
    <citation type="submission" date="2020-01" db="EMBL/GenBank/DDBJ databases">
        <authorList>
            <person name="Fang Y."/>
            <person name="Sun R."/>
            <person name="Nie L."/>
            <person name="He J."/>
            <person name="Hao L."/>
            <person name="Wang L."/>
            <person name="Su S."/>
            <person name="Lv E."/>
            <person name="Zhang Z."/>
            <person name="Xie R."/>
            <person name="Liu H."/>
        </authorList>
    </citation>
    <scope>NUCLEOTIDE SEQUENCE [LARGE SCALE GENOMIC DNA]</scope>
    <source>
        <strain evidence="2">XCT-53</strain>
    </source>
</reference>
<sequence length="190" mass="19877">MRALGLACGCLMLAACASTAPSALYGLRAASGFDAGPKRPVQVLVATPRALSALDTSNIAVVDKGLAYSYFPQAAWTDQLSNVVQAGLVQTLENTNRLKGVGLAGEGLLIDFQLQTELRSFQLDVQGGNRAVVEIAAKLVNDRNGRAVDSRIFTATVPAGGASVEQAVSALNQAADQVFREMAVWVLSKV</sequence>
<comment type="caution">
    <text evidence="1">The sequence shown here is derived from an EMBL/GenBank/DDBJ whole genome shotgun (WGS) entry which is preliminary data.</text>
</comment>
<dbReference type="Pfam" id="PF03886">
    <property type="entry name" value="ABC_trans_aux"/>
    <property type="match status" value="1"/>
</dbReference>
<proteinExistence type="predicted"/>
<keyword evidence="2" id="KW-1185">Reference proteome</keyword>